<reference evidence="7" key="1">
    <citation type="submission" date="2016-06" db="UniProtKB">
        <authorList>
            <consortium name="WormBaseParasite"/>
        </authorList>
    </citation>
    <scope>IDENTIFICATION</scope>
</reference>
<keyword evidence="2" id="KW-0804">Transcription</keyword>
<dbReference type="PROSITE" id="PS51843">
    <property type="entry name" value="NR_LBD"/>
    <property type="match status" value="1"/>
</dbReference>
<dbReference type="EMBL" id="UYRT01108682">
    <property type="protein sequence ID" value="VDN45121.1"/>
    <property type="molecule type" value="Genomic_DNA"/>
</dbReference>
<evidence type="ECO:0000313" key="5">
    <source>
        <dbReference type="EMBL" id="VDN45121.1"/>
    </source>
</evidence>
<keyword evidence="6" id="KW-1185">Reference proteome</keyword>
<organism evidence="7">
    <name type="scientific">Gongylonema pulchrum</name>
    <dbReference type="NCBI Taxonomy" id="637853"/>
    <lineage>
        <taxon>Eukaryota</taxon>
        <taxon>Metazoa</taxon>
        <taxon>Ecdysozoa</taxon>
        <taxon>Nematoda</taxon>
        <taxon>Chromadorea</taxon>
        <taxon>Rhabditida</taxon>
        <taxon>Spirurina</taxon>
        <taxon>Spiruromorpha</taxon>
        <taxon>Spiruroidea</taxon>
        <taxon>Gongylonematidae</taxon>
        <taxon>Gongylonema</taxon>
    </lineage>
</organism>
<sequence length="99" mass="10522">MDVVLSPLRRLDLTEPEMVALKAIIALDPSAANLASESTVLLAAARGSVQNALYAHLSNRLSPAEATSRFGNILLIIASLSVSILIRLLTRISRVGSNE</sequence>
<gene>
    <name evidence="5" type="ORF">GPUH_LOCUS26117</name>
</gene>
<evidence type="ECO:0000313" key="6">
    <source>
        <dbReference type="Proteomes" id="UP000271098"/>
    </source>
</evidence>
<dbReference type="InterPro" id="IPR052496">
    <property type="entry name" value="Orphan_Nuclear_Rcpt"/>
</dbReference>
<dbReference type="InterPro" id="IPR035500">
    <property type="entry name" value="NHR-like_dom_sf"/>
</dbReference>
<dbReference type="WBParaSite" id="GPUH_0002614601-mRNA-1">
    <property type="protein sequence ID" value="GPUH_0002614601-mRNA-1"/>
    <property type="gene ID" value="GPUH_0002614601"/>
</dbReference>
<evidence type="ECO:0000256" key="3">
    <source>
        <dbReference type="ARBA" id="ARBA00023170"/>
    </source>
</evidence>
<dbReference type="SUPFAM" id="SSF48508">
    <property type="entry name" value="Nuclear receptor ligand-binding domain"/>
    <property type="match status" value="1"/>
</dbReference>
<proteinExistence type="predicted"/>
<feature type="domain" description="NR LBD" evidence="4">
    <location>
        <begin position="1"/>
        <end position="99"/>
    </location>
</feature>
<evidence type="ECO:0000256" key="1">
    <source>
        <dbReference type="ARBA" id="ARBA00023015"/>
    </source>
</evidence>
<dbReference type="Gene3D" id="1.10.565.10">
    <property type="entry name" value="Retinoid X Receptor"/>
    <property type="match status" value="1"/>
</dbReference>
<dbReference type="AlphaFoldDB" id="A0A183EYS5"/>
<dbReference type="InterPro" id="IPR000536">
    <property type="entry name" value="Nucl_hrmn_rcpt_lig-bd"/>
</dbReference>
<protein>
    <submittedName>
        <fullName evidence="7">NR LBD domain-containing protein</fullName>
    </submittedName>
</protein>
<keyword evidence="1" id="KW-0805">Transcription regulation</keyword>
<accession>A0A183EYS5</accession>
<name>A0A183EYS5_9BILA</name>
<evidence type="ECO:0000259" key="4">
    <source>
        <dbReference type="PROSITE" id="PS51843"/>
    </source>
</evidence>
<evidence type="ECO:0000256" key="2">
    <source>
        <dbReference type="ARBA" id="ARBA00023163"/>
    </source>
</evidence>
<dbReference type="Pfam" id="PF00104">
    <property type="entry name" value="Hormone_recep"/>
    <property type="match status" value="1"/>
</dbReference>
<reference evidence="5 6" key="2">
    <citation type="submission" date="2018-11" db="EMBL/GenBank/DDBJ databases">
        <authorList>
            <consortium name="Pathogen Informatics"/>
        </authorList>
    </citation>
    <scope>NUCLEOTIDE SEQUENCE [LARGE SCALE GENOMIC DNA]</scope>
</reference>
<dbReference type="OrthoDB" id="5799427at2759"/>
<dbReference type="PANTHER" id="PTHR47519">
    <property type="entry name" value="NUCLEAR HORMONE RECEPTOR FAMILY MEMBER NHR-31-RELATED"/>
    <property type="match status" value="1"/>
</dbReference>
<evidence type="ECO:0000313" key="7">
    <source>
        <dbReference type="WBParaSite" id="GPUH_0002614601-mRNA-1"/>
    </source>
</evidence>
<dbReference type="Proteomes" id="UP000271098">
    <property type="component" value="Unassembled WGS sequence"/>
</dbReference>
<keyword evidence="3" id="KW-0675">Receptor</keyword>